<dbReference type="Proteomes" id="UP000004508">
    <property type="component" value="Unassembled WGS sequence"/>
</dbReference>
<comment type="caution">
    <text evidence="1">The sequence shown here is derived from an EMBL/GenBank/DDBJ whole genome shotgun (WGS) entry which is preliminary data.</text>
</comment>
<accession>D6TZ86</accession>
<name>D6TZ86_KTERA</name>
<organism evidence="1 2">
    <name type="scientific">Ktedonobacter racemifer DSM 44963</name>
    <dbReference type="NCBI Taxonomy" id="485913"/>
    <lineage>
        <taxon>Bacteria</taxon>
        <taxon>Bacillati</taxon>
        <taxon>Chloroflexota</taxon>
        <taxon>Ktedonobacteria</taxon>
        <taxon>Ktedonobacterales</taxon>
        <taxon>Ktedonobacteraceae</taxon>
        <taxon>Ktedonobacter</taxon>
    </lineage>
</organism>
<evidence type="ECO:0000313" key="1">
    <source>
        <dbReference type="EMBL" id="EFH81876.1"/>
    </source>
</evidence>
<dbReference type="InParanoid" id="D6TZ86"/>
<keyword evidence="2" id="KW-1185">Reference proteome</keyword>
<dbReference type="EMBL" id="ADVG01000004">
    <property type="protein sequence ID" value="EFH81876.1"/>
    <property type="molecule type" value="Genomic_DNA"/>
</dbReference>
<sequence length="40" mass="4574">MCPRTVYLEKGNIQRSQKVDVQQLREYLGGVSKNGFGMDK</sequence>
<proteinExistence type="predicted"/>
<dbReference type="AlphaFoldDB" id="D6TZ86"/>
<evidence type="ECO:0000313" key="2">
    <source>
        <dbReference type="Proteomes" id="UP000004508"/>
    </source>
</evidence>
<reference evidence="1 2" key="1">
    <citation type="journal article" date="2011" name="Stand. Genomic Sci.">
        <title>Non-contiguous finished genome sequence and contextual data of the filamentous soil bacterium Ktedonobacter racemifer type strain (SOSP1-21).</title>
        <authorList>
            <person name="Chang Y.J."/>
            <person name="Land M."/>
            <person name="Hauser L."/>
            <person name="Chertkov O."/>
            <person name="Del Rio T.G."/>
            <person name="Nolan M."/>
            <person name="Copeland A."/>
            <person name="Tice H."/>
            <person name="Cheng J.F."/>
            <person name="Lucas S."/>
            <person name="Han C."/>
            <person name="Goodwin L."/>
            <person name="Pitluck S."/>
            <person name="Ivanova N."/>
            <person name="Ovchinikova G."/>
            <person name="Pati A."/>
            <person name="Chen A."/>
            <person name="Palaniappan K."/>
            <person name="Mavromatis K."/>
            <person name="Liolios K."/>
            <person name="Brettin T."/>
            <person name="Fiebig A."/>
            <person name="Rohde M."/>
            <person name="Abt B."/>
            <person name="Goker M."/>
            <person name="Detter J.C."/>
            <person name="Woyke T."/>
            <person name="Bristow J."/>
            <person name="Eisen J.A."/>
            <person name="Markowitz V."/>
            <person name="Hugenholtz P."/>
            <person name="Kyrpides N.C."/>
            <person name="Klenk H.P."/>
            <person name="Lapidus A."/>
        </authorList>
    </citation>
    <scope>NUCLEOTIDE SEQUENCE [LARGE SCALE GENOMIC DNA]</scope>
    <source>
        <strain evidence="2">DSM 44963</strain>
    </source>
</reference>
<gene>
    <name evidence="1" type="ORF">Krac_2633</name>
</gene>
<protein>
    <submittedName>
        <fullName evidence="1">Uncharacterized protein</fullName>
    </submittedName>
</protein>